<dbReference type="Pfam" id="PF05721">
    <property type="entry name" value="PhyH"/>
    <property type="match status" value="1"/>
</dbReference>
<dbReference type="PANTHER" id="PTHR20883">
    <property type="entry name" value="PHYTANOYL-COA DIOXYGENASE DOMAIN CONTAINING 1"/>
    <property type="match status" value="1"/>
</dbReference>
<dbReference type="GO" id="GO:0051213">
    <property type="term" value="F:dioxygenase activity"/>
    <property type="evidence" value="ECO:0007669"/>
    <property type="project" value="UniProtKB-KW"/>
</dbReference>
<accession>A0ABV7L5B7</accession>
<keyword evidence="2" id="KW-0560">Oxidoreductase</keyword>
<organism evidence="2 3">
    <name type="scientific">Marinibaculum pumilum</name>
    <dbReference type="NCBI Taxonomy" id="1766165"/>
    <lineage>
        <taxon>Bacteria</taxon>
        <taxon>Pseudomonadati</taxon>
        <taxon>Pseudomonadota</taxon>
        <taxon>Alphaproteobacteria</taxon>
        <taxon>Rhodospirillales</taxon>
        <taxon>Rhodospirillaceae</taxon>
        <taxon>Marinibaculum</taxon>
    </lineage>
</organism>
<keyword evidence="3" id="KW-1185">Reference proteome</keyword>
<reference evidence="3" key="1">
    <citation type="journal article" date="2019" name="Int. J. Syst. Evol. Microbiol.">
        <title>The Global Catalogue of Microorganisms (GCM) 10K type strain sequencing project: providing services to taxonomists for standard genome sequencing and annotation.</title>
        <authorList>
            <consortium name="The Broad Institute Genomics Platform"/>
            <consortium name="The Broad Institute Genome Sequencing Center for Infectious Disease"/>
            <person name="Wu L."/>
            <person name="Ma J."/>
        </authorList>
    </citation>
    <scope>NUCLEOTIDE SEQUENCE [LARGE SCALE GENOMIC DNA]</scope>
    <source>
        <strain evidence="3">KCTC 42964</strain>
    </source>
</reference>
<evidence type="ECO:0000313" key="2">
    <source>
        <dbReference type="EMBL" id="MFC3229831.1"/>
    </source>
</evidence>
<name>A0ABV7L5B7_9PROT</name>
<dbReference type="SUPFAM" id="SSF51197">
    <property type="entry name" value="Clavaminate synthase-like"/>
    <property type="match status" value="1"/>
</dbReference>
<protein>
    <submittedName>
        <fullName evidence="2">Phytanoyl-CoA dioxygenase family protein</fullName>
    </submittedName>
</protein>
<sequence>MKLSEDELRRFDEQGYLFFPGRFTPQEAGVLHRAADEVYALHRDEVWREKSGAPRTAFAAHRYNEAFRRLGAHPRLIEPVMQILGGPVYMHQYKVNAKAAFDGEVWQWHQDYGTWQRDDDMPEPRAMNIAVFLDEVTAANGPLLFIPGSHRKGVVAAGHDLETTSYPLWTLDRETVKALADEGGCVAPTGPAGSVLMFSSLLVHASPPNISPFGRTIVYLSLNHVDNHIRRFQRKEWIAHRDFEAIRALPDDCLSELAGRAGMAEPAPAAAE</sequence>
<dbReference type="EMBL" id="JBHRTR010000034">
    <property type="protein sequence ID" value="MFC3229831.1"/>
    <property type="molecule type" value="Genomic_DNA"/>
</dbReference>
<keyword evidence="2" id="KW-0223">Dioxygenase</keyword>
<gene>
    <name evidence="2" type="ORF">ACFOGJ_21455</name>
</gene>
<dbReference type="RefSeq" id="WP_379904401.1">
    <property type="nucleotide sequence ID" value="NZ_JBHRTR010000034.1"/>
</dbReference>
<evidence type="ECO:0000313" key="3">
    <source>
        <dbReference type="Proteomes" id="UP001595528"/>
    </source>
</evidence>
<dbReference type="InterPro" id="IPR008775">
    <property type="entry name" value="Phytyl_CoA_dOase-like"/>
</dbReference>
<dbReference type="Gene3D" id="2.60.120.620">
    <property type="entry name" value="q2cbj1_9rhob like domain"/>
    <property type="match status" value="1"/>
</dbReference>
<dbReference type="Proteomes" id="UP001595528">
    <property type="component" value="Unassembled WGS sequence"/>
</dbReference>
<comment type="caution">
    <text evidence="2">The sequence shown here is derived from an EMBL/GenBank/DDBJ whole genome shotgun (WGS) entry which is preliminary data.</text>
</comment>
<proteinExistence type="predicted"/>
<comment type="cofactor">
    <cofactor evidence="1">
        <name>Fe(2+)</name>
        <dbReference type="ChEBI" id="CHEBI:29033"/>
    </cofactor>
</comment>
<evidence type="ECO:0000256" key="1">
    <source>
        <dbReference type="ARBA" id="ARBA00001954"/>
    </source>
</evidence>
<dbReference type="PANTHER" id="PTHR20883:SF48">
    <property type="entry name" value="ECTOINE DIOXYGENASE"/>
    <property type="match status" value="1"/>
</dbReference>